<dbReference type="Pfam" id="PF00565">
    <property type="entry name" value="SNase"/>
    <property type="match status" value="1"/>
</dbReference>
<evidence type="ECO:0000259" key="2">
    <source>
        <dbReference type="PROSITE" id="PS50830"/>
    </source>
</evidence>
<keyword evidence="1" id="KW-0732">Signal</keyword>
<comment type="caution">
    <text evidence="3">The sequence shown here is derived from an EMBL/GenBank/DDBJ whole genome shotgun (WGS) entry which is preliminary data.</text>
</comment>
<dbReference type="AlphaFoldDB" id="A0A9W6IMU1"/>
<dbReference type="EMBL" id="BSFE01000003">
    <property type="protein sequence ID" value="GLK52055.1"/>
    <property type="molecule type" value="Genomic_DNA"/>
</dbReference>
<protein>
    <submittedName>
        <fullName evidence="3">Nuclease</fullName>
    </submittedName>
</protein>
<dbReference type="Gene3D" id="2.40.50.90">
    <property type="match status" value="1"/>
</dbReference>
<dbReference type="InterPro" id="IPR016071">
    <property type="entry name" value="Staphylococal_nuclease_OB-fold"/>
</dbReference>
<feature type="domain" description="TNase-like" evidence="2">
    <location>
        <begin position="25"/>
        <end position="150"/>
    </location>
</feature>
<dbReference type="SMART" id="SM00318">
    <property type="entry name" value="SNc"/>
    <property type="match status" value="1"/>
</dbReference>
<reference evidence="3" key="2">
    <citation type="submission" date="2023-01" db="EMBL/GenBank/DDBJ databases">
        <authorList>
            <person name="Sun Q."/>
            <person name="Evtushenko L."/>
        </authorList>
    </citation>
    <scope>NUCLEOTIDE SEQUENCE</scope>
    <source>
        <strain evidence="3">VKM B-1513</strain>
    </source>
</reference>
<accession>A0A9W6IMU1</accession>
<dbReference type="Proteomes" id="UP001143486">
    <property type="component" value="Unassembled WGS sequence"/>
</dbReference>
<dbReference type="PROSITE" id="PS50830">
    <property type="entry name" value="TNASE_3"/>
    <property type="match status" value="1"/>
</dbReference>
<sequence>MRAIMPLLFLLALAACSFGADPFTPGESGQVTEVSGALTLAVDTGDNVLEVRLAELDAPDEALSRSLLEAEAAGHAVRLAYAGQERDRYGRALAQVHVRNEGGADSWLQARLVESGAARVLSHADNRAAARDLLVLESFARDQRRGLWADPAHAVRDTHPDALAQDIGSVQLVEGRVVEATQLRSGRIYLNFGADYRTDFTVMIEAEDAPAFLEAGLGPDALETRRIRVRGWIEDENGPMIRIDHPERIEVLVD</sequence>
<dbReference type="PROSITE" id="PS51257">
    <property type="entry name" value="PROKAR_LIPOPROTEIN"/>
    <property type="match status" value="1"/>
</dbReference>
<organism evidence="3 4">
    <name type="scientific">Maricaulis virginensis</name>
    <dbReference type="NCBI Taxonomy" id="144022"/>
    <lineage>
        <taxon>Bacteria</taxon>
        <taxon>Pseudomonadati</taxon>
        <taxon>Pseudomonadota</taxon>
        <taxon>Alphaproteobacteria</taxon>
        <taxon>Maricaulales</taxon>
        <taxon>Maricaulaceae</taxon>
        <taxon>Maricaulis</taxon>
    </lineage>
</organism>
<reference evidence="3" key="1">
    <citation type="journal article" date="2014" name="Int. J. Syst. Evol. Microbiol.">
        <title>Complete genome sequence of Corynebacterium casei LMG S-19264T (=DSM 44701T), isolated from a smear-ripened cheese.</title>
        <authorList>
            <consortium name="US DOE Joint Genome Institute (JGI-PGF)"/>
            <person name="Walter F."/>
            <person name="Albersmeier A."/>
            <person name="Kalinowski J."/>
            <person name="Ruckert C."/>
        </authorList>
    </citation>
    <scope>NUCLEOTIDE SEQUENCE</scope>
    <source>
        <strain evidence="3">VKM B-1513</strain>
    </source>
</reference>
<dbReference type="SUPFAM" id="SSF50199">
    <property type="entry name" value="Staphylococcal nuclease"/>
    <property type="match status" value="1"/>
</dbReference>
<feature type="chain" id="PRO_5040961941" evidence="1">
    <location>
        <begin position="21"/>
        <end position="254"/>
    </location>
</feature>
<keyword evidence="4" id="KW-1185">Reference proteome</keyword>
<gene>
    <name evidence="3" type="ORF">GCM10017621_15630</name>
</gene>
<evidence type="ECO:0000313" key="4">
    <source>
        <dbReference type="Proteomes" id="UP001143486"/>
    </source>
</evidence>
<evidence type="ECO:0000256" key="1">
    <source>
        <dbReference type="SAM" id="SignalP"/>
    </source>
</evidence>
<feature type="signal peptide" evidence="1">
    <location>
        <begin position="1"/>
        <end position="20"/>
    </location>
</feature>
<proteinExistence type="predicted"/>
<name>A0A9W6IMU1_9PROT</name>
<evidence type="ECO:0000313" key="3">
    <source>
        <dbReference type="EMBL" id="GLK52055.1"/>
    </source>
</evidence>
<dbReference type="InterPro" id="IPR035437">
    <property type="entry name" value="SNase_OB-fold_sf"/>
</dbReference>